<dbReference type="EMBL" id="ML002280">
    <property type="protein sequence ID" value="RKP39320.1"/>
    <property type="molecule type" value="Genomic_DNA"/>
</dbReference>
<keyword evidence="4" id="KW-1185">Reference proteome</keyword>
<dbReference type="InterPro" id="IPR038608">
    <property type="entry name" value="Csm1/Pcs1_C_sf"/>
</dbReference>
<dbReference type="CDD" id="cd23787">
    <property type="entry name" value="RWD_CSM1"/>
    <property type="match status" value="1"/>
</dbReference>
<evidence type="ECO:0000313" key="4">
    <source>
        <dbReference type="Proteomes" id="UP000268162"/>
    </source>
</evidence>
<dbReference type="InterPro" id="IPR020981">
    <property type="entry name" value="Csm1/Pcs1_C"/>
</dbReference>
<feature type="compositionally biased region" description="Acidic residues" evidence="1">
    <location>
        <begin position="567"/>
        <end position="617"/>
    </location>
</feature>
<feature type="region of interest" description="Disordered" evidence="1">
    <location>
        <begin position="60"/>
        <end position="251"/>
    </location>
</feature>
<dbReference type="AlphaFoldDB" id="A0A4Q0A2C3"/>
<sequence>MGTLNFKESGIDYWSPDILETVISSEPRGQAINTPADFQKVESCELIALNANPATVHSYIPVMSSKEKKSKKRKATDSPSSERDGSQLMTSNVSRAKNRGEIPKVITPDLITSTIMKKKKKKRSRELHASSTPDSVGPGTHFNHLEDGMPGTPTPTPRRANPLGHGKLPLPSAGSGYAAAEPSTERRSKKRSKLSRQTSSDSMDPASNDERRGRTSKSPKVKRESPLQETLTPASASSARNCPVTPVVKNPRSSDLIVPLSAADNPPLTGLAAKIKAAATPVRPMRPDFYNFAKPSPRTGQTPLKKIIESPFADYHYYYENCYKELYLNYVDIPAKSQLAQAEQQYTQLRSLRVTEAEKMVEEYKRTNKDLFDHTQLLMKMTDEGHMRDQTIEELQGQIQALRTEQRTQQDDYLDTIRSLEERLAQKPPPPPATSIILSPARNPTKSTSSSVAHQLELYNLLTNVDIVRVRTAAEGIEYECRQRGPSRVHHYCLSVLHSEPDKLQYCPLVVADEKLDDGRSEVPAMLLESIEFARQDTPMFFQTMCSLLQDDPEPDHDDDDAEVEVDVDADADEREAEPIEVLEENGDGDEIEEEEEEEEEEEVEEEEEEEEEEESGGEQVDRLANIEVTVVI</sequence>
<dbReference type="Pfam" id="PF12539">
    <property type="entry name" value="Csm1"/>
    <property type="match status" value="1"/>
</dbReference>
<dbReference type="Gene3D" id="3.90.1150.80">
    <property type="match status" value="1"/>
</dbReference>
<feature type="region of interest" description="Disordered" evidence="1">
    <location>
        <begin position="567"/>
        <end position="633"/>
    </location>
</feature>
<dbReference type="STRING" id="215637.A0A4Q0A2C3"/>
<name>A0A4Q0A2C3_9FUNG</name>
<evidence type="ECO:0000313" key="3">
    <source>
        <dbReference type="EMBL" id="RKP39320.1"/>
    </source>
</evidence>
<feature type="compositionally biased region" description="Polar residues" evidence="1">
    <location>
        <begin position="227"/>
        <end position="240"/>
    </location>
</feature>
<feature type="region of interest" description="Disordered" evidence="1">
    <location>
        <begin position="424"/>
        <end position="448"/>
    </location>
</feature>
<evidence type="ECO:0000256" key="1">
    <source>
        <dbReference type="SAM" id="MobiDB-lite"/>
    </source>
</evidence>
<feature type="compositionally biased region" description="Basic residues" evidence="1">
    <location>
        <begin position="116"/>
        <end position="125"/>
    </location>
</feature>
<feature type="domain" description="Monopolin complex subunit Csm1/Pcs1 C-terminal" evidence="2">
    <location>
        <begin position="455"/>
        <end position="536"/>
    </location>
</feature>
<protein>
    <recommendedName>
        <fullName evidence="2">Monopolin complex subunit Csm1/Pcs1 C-terminal domain-containing protein</fullName>
    </recommendedName>
</protein>
<accession>A0A4Q0A2C3</accession>
<proteinExistence type="predicted"/>
<reference evidence="4" key="1">
    <citation type="journal article" date="2018" name="Nat. Microbiol.">
        <title>Leveraging single-cell genomics to expand the fungal tree of life.</title>
        <authorList>
            <person name="Ahrendt S.R."/>
            <person name="Quandt C.A."/>
            <person name="Ciobanu D."/>
            <person name="Clum A."/>
            <person name="Salamov A."/>
            <person name="Andreopoulos B."/>
            <person name="Cheng J.F."/>
            <person name="Woyke T."/>
            <person name="Pelin A."/>
            <person name="Henrissat B."/>
            <person name="Reynolds N.K."/>
            <person name="Benny G.L."/>
            <person name="Smith M.E."/>
            <person name="James T.Y."/>
            <person name="Grigoriev I.V."/>
        </authorList>
    </citation>
    <scope>NUCLEOTIDE SEQUENCE [LARGE SCALE GENOMIC DNA]</scope>
    <source>
        <strain evidence="4">RSA 468</strain>
    </source>
</reference>
<organism evidence="3 4">
    <name type="scientific">Dimargaris cristalligena</name>
    <dbReference type="NCBI Taxonomy" id="215637"/>
    <lineage>
        <taxon>Eukaryota</taxon>
        <taxon>Fungi</taxon>
        <taxon>Fungi incertae sedis</taxon>
        <taxon>Zoopagomycota</taxon>
        <taxon>Kickxellomycotina</taxon>
        <taxon>Dimargaritomycetes</taxon>
        <taxon>Dimargaritales</taxon>
        <taxon>Dimargaritaceae</taxon>
        <taxon>Dimargaris</taxon>
    </lineage>
</organism>
<dbReference type="Proteomes" id="UP000268162">
    <property type="component" value="Unassembled WGS sequence"/>
</dbReference>
<gene>
    <name evidence="3" type="ORF">BJ085DRAFT_32502</name>
</gene>
<evidence type="ECO:0000259" key="2">
    <source>
        <dbReference type="Pfam" id="PF12539"/>
    </source>
</evidence>